<sequence>MFNDVLPLKGRQHAGPGGSTLGFHCEKRASSTFAVQCGLQNDDSVVAPVELAELFGGPILWLNQHARPAAPVNVFAQGSAVMLSKAPI</sequence>
<dbReference type="AlphaFoldDB" id="A0A2U3L1X0"/>
<organism evidence="1 2">
    <name type="scientific">Candidatus Sulfotelmatobacter kueseliae</name>
    <dbReference type="NCBI Taxonomy" id="2042962"/>
    <lineage>
        <taxon>Bacteria</taxon>
        <taxon>Pseudomonadati</taxon>
        <taxon>Acidobacteriota</taxon>
        <taxon>Terriglobia</taxon>
        <taxon>Terriglobales</taxon>
        <taxon>Candidatus Korobacteraceae</taxon>
        <taxon>Candidatus Sulfotelmatobacter</taxon>
    </lineage>
</organism>
<gene>
    <name evidence="1" type="ORF">SBA1_610018</name>
</gene>
<reference evidence="2" key="1">
    <citation type="submission" date="2018-02" db="EMBL/GenBank/DDBJ databases">
        <authorList>
            <person name="Hausmann B."/>
        </authorList>
    </citation>
    <scope>NUCLEOTIDE SEQUENCE [LARGE SCALE GENOMIC DNA]</scope>
    <source>
        <strain evidence="2">Peat soil MAG SbA1</strain>
    </source>
</reference>
<accession>A0A2U3L1X0</accession>
<dbReference type="Proteomes" id="UP000238701">
    <property type="component" value="Unassembled WGS sequence"/>
</dbReference>
<evidence type="ECO:0000313" key="1">
    <source>
        <dbReference type="EMBL" id="SPF45888.1"/>
    </source>
</evidence>
<protein>
    <submittedName>
        <fullName evidence="1">Uncharacterized protein</fullName>
    </submittedName>
</protein>
<proteinExistence type="predicted"/>
<evidence type="ECO:0000313" key="2">
    <source>
        <dbReference type="Proteomes" id="UP000238701"/>
    </source>
</evidence>
<name>A0A2U3L1X0_9BACT</name>
<dbReference type="EMBL" id="OMOD01000157">
    <property type="protein sequence ID" value="SPF45888.1"/>
    <property type="molecule type" value="Genomic_DNA"/>
</dbReference>